<evidence type="ECO:0000259" key="13">
    <source>
        <dbReference type="Pfam" id="PF00593"/>
    </source>
</evidence>
<keyword evidence="7" id="KW-0408">Iron</keyword>
<dbReference type="RefSeq" id="WP_128420110.1">
    <property type="nucleotide sequence ID" value="NZ_CP049017.1"/>
</dbReference>
<dbReference type="InterPro" id="IPR036942">
    <property type="entry name" value="Beta-barrel_TonB_sf"/>
</dbReference>
<evidence type="ECO:0000313" key="15">
    <source>
        <dbReference type="Proteomes" id="UP000239898"/>
    </source>
</evidence>
<accession>A0A2S6ZFU2</accession>
<feature type="domain" description="TonB-dependent receptor-like beta-barrel" evidence="13">
    <location>
        <begin position="210"/>
        <end position="606"/>
    </location>
</feature>
<protein>
    <recommendedName>
        <fullName evidence="13">TonB-dependent receptor-like beta-barrel domain-containing protein</fullName>
    </recommendedName>
</protein>
<feature type="chain" id="PRO_5015546713" description="TonB-dependent receptor-like beta-barrel domain-containing protein" evidence="12">
    <location>
        <begin position="22"/>
        <end position="637"/>
    </location>
</feature>
<keyword evidence="2" id="KW-0813">Transport</keyword>
<evidence type="ECO:0000256" key="2">
    <source>
        <dbReference type="ARBA" id="ARBA00022448"/>
    </source>
</evidence>
<comment type="subcellular location">
    <subcellularLocation>
        <location evidence="1">Cell outer membrane</location>
        <topology evidence="1">Multi-pass membrane protein</topology>
    </subcellularLocation>
</comment>
<dbReference type="AlphaFoldDB" id="A0A2S6ZFU2"/>
<dbReference type="InterPro" id="IPR000531">
    <property type="entry name" value="Beta-barrel_TonB"/>
</dbReference>
<evidence type="ECO:0000256" key="11">
    <source>
        <dbReference type="ARBA" id="ARBA00023237"/>
    </source>
</evidence>
<feature type="signal peptide" evidence="12">
    <location>
        <begin position="1"/>
        <end position="21"/>
    </location>
</feature>
<evidence type="ECO:0000256" key="12">
    <source>
        <dbReference type="SAM" id="SignalP"/>
    </source>
</evidence>
<keyword evidence="4" id="KW-0410">Iron transport</keyword>
<dbReference type="OrthoDB" id="8732650at2"/>
<keyword evidence="9" id="KW-0798">TonB box</keyword>
<name>A0A2S6ZFU2_9XANT</name>
<dbReference type="Proteomes" id="UP000239898">
    <property type="component" value="Unassembled WGS sequence"/>
</dbReference>
<keyword evidence="3" id="KW-1134">Transmembrane beta strand</keyword>
<organism evidence="14 15">
    <name type="scientific">Xanthomonas theicola</name>
    <dbReference type="NCBI Taxonomy" id="56464"/>
    <lineage>
        <taxon>Bacteria</taxon>
        <taxon>Pseudomonadati</taxon>
        <taxon>Pseudomonadota</taxon>
        <taxon>Gammaproteobacteria</taxon>
        <taxon>Lysobacterales</taxon>
        <taxon>Lysobacteraceae</taxon>
        <taxon>Xanthomonas</taxon>
    </lineage>
</organism>
<evidence type="ECO:0000256" key="6">
    <source>
        <dbReference type="ARBA" id="ARBA00022729"/>
    </source>
</evidence>
<dbReference type="Gene3D" id="2.40.170.20">
    <property type="entry name" value="TonB-dependent receptor, beta-barrel domain"/>
    <property type="match status" value="1"/>
</dbReference>
<evidence type="ECO:0000256" key="5">
    <source>
        <dbReference type="ARBA" id="ARBA00022692"/>
    </source>
</evidence>
<evidence type="ECO:0000256" key="3">
    <source>
        <dbReference type="ARBA" id="ARBA00022452"/>
    </source>
</evidence>
<reference evidence="14 15" key="1">
    <citation type="submission" date="2016-08" db="EMBL/GenBank/DDBJ databases">
        <title>Evolution of the type three secretion system and type three effector repertoires in Xanthomonas.</title>
        <authorList>
            <person name="Merda D."/>
            <person name="Briand M."/>
            <person name="Bosis E."/>
            <person name="Rousseau C."/>
            <person name="Portier P."/>
            <person name="Jacques M.-A."/>
            <person name="Fischer-Le Saux M."/>
        </authorList>
    </citation>
    <scope>NUCLEOTIDE SEQUENCE [LARGE SCALE GENOMIC DNA]</scope>
    <source>
        <strain evidence="14 15">CFBP 4691</strain>
    </source>
</reference>
<evidence type="ECO:0000256" key="1">
    <source>
        <dbReference type="ARBA" id="ARBA00004571"/>
    </source>
</evidence>
<dbReference type="EMBL" id="MIGX01000034">
    <property type="protein sequence ID" value="PPT91122.1"/>
    <property type="molecule type" value="Genomic_DNA"/>
</dbReference>
<dbReference type="PANTHER" id="PTHR32552">
    <property type="entry name" value="FERRICHROME IRON RECEPTOR-RELATED"/>
    <property type="match status" value="1"/>
</dbReference>
<dbReference type="GO" id="GO:0009279">
    <property type="term" value="C:cell outer membrane"/>
    <property type="evidence" value="ECO:0007669"/>
    <property type="project" value="UniProtKB-SubCell"/>
</dbReference>
<keyword evidence="10" id="KW-0472">Membrane</keyword>
<keyword evidence="6 12" id="KW-0732">Signal</keyword>
<sequence length="637" mass="70062">MSCWRCCGFLLVVIVASPVHAQRADDNAVTAVEDAFGATVGTETIGLYDESQVRGFSPVVAGNVRIEGLYMDRQGILPAPLVEGSTIRVGLAAQSFPFRAPTGIVDYKLHEAGNERIVSIVGALNAYDSPFIEVGSKLPIVRDRLSVAAGASYSYEKYLDGASAPYWRAAIVPRWHPTDAIEVIPFWSINRGDDEEVAALVNTSGNYLPPEPSRRPYFGQPWAQNETWSTNYGLITKARIGSNWAIAAGMFKSVYDVKKGFSELYNDTTPDGMTHELVIADPQQRYASTSGELRASRSFTEGPRLHVVYASVRERKQENRYGGSTEPFDFGVHRLGVQVVQPRPERFDFGERTRDSVDQSTLGLAYEGRWKGVGELSLGVQRVDYEKRVDQPNAPRVTRRDAPWLANGTLSAHLSQRLTLYGGYVRGLEENGIAPNGAVNRNEALPAIRSREMDAGLSWAVASDLKLIAGVFNIEKPYYAINPQGLYTSLGEVRHRGVELSLSGTPIDSLNVVAGAVLMSPRVSGELEGNRPIGQTDRTLRLNLEYRPPLWSGLAVDFAAVNYGDRTASLDGVNKVPGYTLLDLGFRYRLKWGAAPATLRVLAQNLTDEFAWGVFGPNNFLLTDGRRYSVQLAIDLY</sequence>
<dbReference type="SUPFAM" id="SSF56935">
    <property type="entry name" value="Porins"/>
    <property type="match status" value="1"/>
</dbReference>
<keyword evidence="5" id="KW-0812">Transmembrane</keyword>
<keyword evidence="8" id="KW-0406">Ion transport</keyword>
<evidence type="ECO:0000256" key="9">
    <source>
        <dbReference type="ARBA" id="ARBA00023077"/>
    </source>
</evidence>
<evidence type="ECO:0000256" key="7">
    <source>
        <dbReference type="ARBA" id="ARBA00023004"/>
    </source>
</evidence>
<dbReference type="InterPro" id="IPR039426">
    <property type="entry name" value="TonB-dep_rcpt-like"/>
</dbReference>
<gene>
    <name evidence="14" type="ORF">XthCFBP4691_09040</name>
</gene>
<evidence type="ECO:0000256" key="8">
    <source>
        <dbReference type="ARBA" id="ARBA00023065"/>
    </source>
</evidence>
<evidence type="ECO:0000256" key="10">
    <source>
        <dbReference type="ARBA" id="ARBA00023136"/>
    </source>
</evidence>
<evidence type="ECO:0000313" key="14">
    <source>
        <dbReference type="EMBL" id="PPT91122.1"/>
    </source>
</evidence>
<comment type="caution">
    <text evidence="14">The sequence shown here is derived from an EMBL/GenBank/DDBJ whole genome shotgun (WGS) entry which is preliminary data.</text>
</comment>
<proteinExistence type="predicted"/>
<evidence type="ECO:0000256" key="4">
    <source>
        <dbReference type="ARBA" id="ARBA00022496"/>
    </source>
</evidence>
<keyword evidence="11" id="KW-0998">Cell outer membrane</keyword>
<dbReference type="GO" id="GO:0015344">
    <property type="term" value="F:siderophore uptake transmembrane transporter activity"/>
    <property type="evidence" value="ECO:0007669"/>
    <property type="project" value="TreeGrafter"/>
</dbReference>
<dbReference type="PANTHER" id="PTHR32552:SF89">
    <property type="entry name" value="CATECHOLATE SIDEROPHORE RECEPTOR FIU"/>
    <property type="match status" value="1"/>
</dbReference>
<keyword evidence="15" id="KW-1185">Reference proteome</keyword>
<dbReference type="Pfam" id="PF00593">
    <property type="entry name" value="TonB_dep_Rec_b-barrel"/>
    <property type="match status" value="1"/>
</dbReference>